<keyword evidence="3" id="KW-1185">Reference proteome</keyword>
<dbReference type="AlphaFoldDB" id="A0A9P8UGN0"/>
<dbReference type="EMBL" id="JAGPXC010000006">
    <property type="protein sequence ID" value="KAH6651836.1"/>
    <property type="molecule type" value="Genomic_DNA"/>
</dbReference>
<feature type="non-terminal residue" evidence="2">
    <location>
        <position position="1"/>
    </location>
</feature>
<keyword evidence="1" id="KW-0732">Signal</keyword>
<name>A0A9P8UGN0_9PEZI</name>
<protein>
    <recommendedName>
        <fullName evidence="4">Secreted protein</fullName>
    </recommendedName>
</protein>
<comment type="caution">
    <text evidence="2">The sequence shown here is derived from an EMBL/GenBank/DDBJ whole genome shotgun (WGS) entry which is preliminary data.</text>
</comment>
<feature type="signal peptide" evidence="1">
    <location>
        <begin position="1"/>
        <end position="19"/>
    </location>
</feature>
<sequence length="74" mass="8047">MAFSSILSVFMLTNGDAVALYCRLSNKLSADSCLNRMSHRSIIGSLPRSPAISGAEIFRSSMLQVTSLMFPFLS</sequence>
<evidence type="ECO:0000313" key="3">
    <source>
        <dbReference type="Proteomes" id="UP000758603"/>
    </source>
</evidence>
<evidence type="ECO:0000313" key="2">
    <source>
        <dbReference type="EMBL" id="KAH6651836.1"/>
    </source>
</evidence>
<evidence type="ECO:0008006" key="4">
    <source>
        <dbReference type="Google" id="ProtNLM"/>
    </source>
</evidence>
<dbReference type="RefSeq" id="XP_045956114.1">
    <property type="nucleotide sequence ID" value="XM_046103268.1"/>
</dbReference>
<proteinExistence type="predicted"/>
<feature type="chain" id="PRO_5040142216" description="Secreted protein" evidence="1">
    <location>
        <begin position="20"/>
        <end position="74"/>
    </location>
</feature>
<gene>
    <name evidence="2" type="ORF">BKA67DRAFT_572136</name>
</gene>
<dbReference type="GeneID" id="70132160"/>
<dbReference type="Proteomes" id="UP000758603">
    <property type="component" value="Unassembled WGS sequence"/>
</dbReference>
<reference evidence="2" key="1">
    <citation type="journal article" date="2021" name="Nat. Commun.">
        <title>Genetic determinants of endophytism in the Arabidopsis root mycobiome.</title>
        <authorList>
            <person name="Mesny F."/>
            <person name="Miyauchi S."/>
            <person name="Thiergart T."/>
            <person name="Pickel B."/>
            <person name="Atanasova L."/>
            <person name="Karlsson M."/>
            <person name="Huettel B."/>
            <person name="Barry K.W."/>
            <person name="Haridas S."/>
            <person name="Chen C."/>
            <person name="Bauer D."/>
            <person name="Andreopoulos W."/>
            <person name="Pangilinan J."/>
            <person name="LaButti K."/>
            <person name="Riley R."/>
            <person name="Lipzen A."/>
            <person name="Clum A."/>
            <person name="Drula E."/>
            <person name="Henrissat B."/>
            <person name="Kohler A."/>
            <person name="Grigoriev I.V."/>
            <person name="Martin F.M."/>
            <person name="Hacquard S."/>
        </authorList>
    </citation>
    <scope>NUCLEOTIDE SEQUENCE</scope>
    <source>
        <strain evidence="2">MPI-SDFR-AT-0073</strain>
    </source>
</reference>
<evidence type="ECO:0000256" key="1">
    <source>
        <dbReference type="SAM" id="SignalP"/>
    </source>
</evidence>
<accession>A0A9P8UGN0</accession>
<organism evidence="2 3">
    <name type="scientific">Truncatella angustata</name>
    <dbReference type="NCBI Taxonomy" id="152316"/>
    <lineage>
        <taxon>Eukaryota</taxon>
        <taxon>Fungi</taxon>
        <taxon>Dikarya</taxon>
        <taxon>Ascomycota</taxon>
        <taxon>Pezizomycotina</taxon>
        <taxon>Sordariomycetes</taxon>
        <taxon>Xylariomycetidae</taxon>
        <taxon>Amphisphaeriales</taxon>
        <taxon>Sporocadaceae</taxon>
        <taxon>Truncatella</taxon>
    </lineage>
</organism>